<proteinExistence type="predicted"/>
<dbReference type="SUPFAM" id="SSF56059">
    <property type="entry name" value="Glutathione synthetase ATP-binding domain-like"/>
    <property type="match status" value="1"/>
</dbReference>
<evidence type="ECO:0000256" key="1">
    <source>
        <dbReference type="PROSITE-ProRule" id="PRU00409"/>
    </source>
</evidence>
<evidence type="ECO:0000313" key="4">
    <source>
        <dbReference type="Proteomes" id="UP000018433"/>
    </source>
</evidence>
<protein>
    <recommendedName>
        <fullName evidence="2">ATP-grasp domain-containing protein</fullName>
    </recommendedName>
</protein>
<sequence length="519" mass="59211">MSLQSLPSIYAFLRKYWPSSTPQKTAELKEVNMNYSNKVTSISDMLLMFHRNERPIYFISATNFNLLGIDRWVNRFRYINYIDCFDGRHPNVFVPPESLHDDFNSIEDINNYLLQHKDVVDLIERRGGNPVATFLMFDEKTEELAKEIGLDIWFPPAALRQRCDNKMETVRIGNKAGVYSVPNALAKVSSYEHLLQIADRHGLGHDLVIQTAFGDSGHTTFFIASENDFNKHKDEIIHDPEVKIMKRINCRGATLEACATQSGTLVGPLLTEVVGARELTPYQGGWCGNEIFPGAFSERARIKAREMAEKFGNQLLNEGYRGYFDLDFLIDIDTDEVYLGELNPRICGASPMTNHAAFAYADAPLFLFHLLEFSGVPFDLNVKEINERWAQPHFIDSWSQVVIKYTEDKVDQVTHAPPTGIYRMAEDGSISYQRFDYARRAIDTEREAFFLRITGPGDFRYEGADLGILITRGRSMDDNFRLNIRARDWIRGIKSYYAGKPIATTHHDLAPAPGSFKIL</sequence>
<dbReference type="EMBL" id="APPV01000006">
    <property type="protein sequence ID" value="ENV61866.1"/>
    <property type="molecule type" value="Genomic_DNA"/>
</dbReference>
<name>A0ABN0K2G0_9GAMM</name>
<evidence type="ECO:0000313" key="3">
    <source>
        <dbReference type="EMBL" id="ENV61866.1"/>
    </source>
</evidence>
<keyword evidence="4" id="KW-1185">Reference proteome</keyword>
<accession>A0ABN0K2G0</accession>
<dbReference type="NCBIfam" id="NF005096">
    <property type="entry name" value="PRK06524.1"/>
    <property type="match status" value="1"/>
</dbReference>
<evidence type="ECO:0000259" key="2">
    <source>
        <dbReference type="PROSITE" id="PS50975"/>
    </source>
</evidence>
<dbReference type="Proteomes" id="UP000018433">
    <property type="component" value="Unassembled WGS sequence"/>
</dbReference>
<dbReference type="Gene3D" id="3.30.470.20">
    <property type="entry name" value="ATP-grasp fold, B domain"/>
    <property type="match status" value="1"/>
</dbReference>
<reference evidence="3 4" key="1">
    <citation type="submission" date="2013-02" db="EMBL/GenBank/DDBJ databases">
        <title>The Genome Sequence of Acinetobacter soli NIPH 2899.</title>
        <authorList>
            <consortium name="The Broad Institute Genome Sequencing Platform"/>
            <consortium name="The Broad Institute Genome Sequencing Center for Infectious Disease"/>
            <person name="Cerqueira G."/>
            <person name="Feldgarden M."/>
            <person name="Courvalin P."/>
            <person name="Perichon B."/>
            <person name="Grillot-Courvalin C."/>
            <person name="Clermont D."/>
            <person name="Rocha E."/>
            <person name="Yoon E.-J."/>
            <person name="Nemec A."/>
            <person name="Walker B."/>
            <person name="Young S.K."/>
            <person name="Zeng Q."/>
            <person name="Gargeya S."/>
            <person name="Fitzgerald M."/>
            <person name="Haas B."/>
            <person name="Abouelleil A."/>
            <person name="Alvarado L."/>
            <person name="Arachchi H.M."/>
            <person name="Berlin A.M."/>
            <person name="Chapman S.B."/>
            <person name="Dewar J."/>
            <person name="Goldberg J."/>
            <person name="Griggs A."/>
            <person name="Gujja S."/>
            <person name="Hansen M."/>
            <person name="Howarth C."/>
            <person name="Imamovic A."/>
            <person name="Larimer J."/>
            <person name="McCowan C."/>
            <person name="Murphy C."/>
            <person name="Neiman D."/>
            <person name="Pearson M."/>
            <person name="Priest M."/>
            <person name="Roberts A."/>
            <person name="Saif S."/>
            <person name="Shea T."/>
            <person name="Sisk P."/>
            <person name="Sykes S."/>
            <person name="Wortman J."/>
            <person name="Nusbaum C."/>
            <person name="Birren B."/>
        </authorList>
    </citation>
    <scope>NUCLEOTIDE SEQUENCE [LARGE SCALE GENOMIC DNA]</scope>
    <source>
        <strain evidence="3 4">NIPH 2899</strain>
    </source>
</reference>
<dbReference type="InterPro" id="IPR011761">
    <property type="entry name" value="ATP-grasp"/>
</dbReference>
<dbReference type="PROSITE" id="PS50975">
    <property type="entry name" value="ATP_GRASP"/>
    <property type="match status" value="1"/>
</dbReference>
<comment type="caution">
    <text evidence="3">The sequence shown here is derived from an EMBL/GenBank/DDBJ whole genome shotgun (WGS) entry which is preliminary data.</text>
</comment>
<gene>
    <name evidence="3" type="ORF">F950_01155</name>
</gene>
<organism evidence="3 4">
    <name type="scientific">Acinetobacter soli NIPH 2899</name>
    <dbReference type="NCBI Taxonomy" id="1217677"/>
    <lineage>
        <taxon>Bacteria</taxon>
        <taxon>Pseudomonadati</taxon>
        <taxon>Pseudomonadota</taxon>
        <taxon>Gammaproteobacteria</taxon>
        <taxon>Moraxellales</taxon>
        <taxon>Moraxellaceae</taxon>
        <taxon>Acinetobacter</taxon>
    </lineage>
</organism>
<keyword evidence="1" id="KW-0547">Nucleotide-binding</keyword>
<keyword evidence="1" id="KW-0067">ATP-binding</keyword>
<feature type="domain" description="ATP-grasp" evidence="2">
    <location>
        <begin position="170"/>
        <end position="372"/>
    </location>
</feature>